<dbReference type="Pfam" id="PF07842">
    <property type="entry name" value="GCFC"/>
    <property type="match status" value="1"/>
</dbReference>
<feature type="compositionally biased region" description="Polar residues" evidence="4">
    <location>
        <begin position="82"/>
        <end position="113"/>
    </location>
</feature>
<name>A0A0R3T3N9_RODNA</name>
<evidence type="ECO:0000313" key="7">
    <source>
        <dbReference type="Proteomes" id="UP000278807"/>
    </source>
</evidence>
<evidence type="ECO:0000256" key="2">
    <source>
        <dbReference type="ARBA" id="ARBA00010801"/>
    </source>
</evidence>
<evidence type="ECO:0000259" key="5">
    <source>
        <dbReference type="Pfam" id="PF07842"/>
    </source>
</evidence>
<evidence type="ECO:0000256" key="1">
    <source>
        <dbReference type="ARBA" id="ARBA00004123"/>
    </source>
</evidence>
<dbReference type="PANTHER" id="PTHR12214">
    <property type="entry name" value="GC-RICH SEQUENCE DNA-BINDING FACTOR"/>
    <property type="match status" value="1"/>
</dbReference>
<evidence type="ECO:0000313" key="6">
    <source>
        <dbReference type="EMBL" id="VDN97492.1"/>
    </source>
</evidence>
<dbReference type="InterPro" id="IPR012890">
    <property type="entry name" value="GCFC2-like"/>
</dbReference>
<feature type="region of interest" description="Disordered" evidence="4">
    <location>
        <begin position="438"/>
        <end position="457"/>
    </location>
</feature>
<evidence type="ECO:0000313" key="8">
    <source>
        <dbReference type="WBParaSite" id="HNAJ_0000163401-mRNA-1"/>
    </source>
</evidence>
<dbReference type="Proteomes" id="UP000278807">
    <property type="component" value="Unassembled WGS sequence"/>
</dbReference>
<dbReference type="OrthoDB" id="429427at2759"/>
<feature type="domain" description="GCF C-terminal" evidence="5">
    <location>
        <begin position="538"/>
        <end position="766"/>
    </location>
</feature>
<reference evidence="8" key="1">
    <citation type="submission" date="2017-02" db="UniProtKB">
        <authorList>
            <consortium name="WormBaseParasite"/>
        </authorList>
    </citation>
    <scope>IDENTIFICATION</scope>
</reference>
<gene>
    <name evidence="6" type="ORF">HNAJ_LOCUS1633</name>
</gene>
<dbReference type="GO" id="GO:0000398">
    <property type="term" value="P:mRNA splicing, via spliceosome"/>
    <property type="evidence" value="ECO:0007669"/>
    <property type="project" value="InterPro"/>
</dbReference>
<organism evidence="8">
    <name type="scientific">Rodentolepis nana</name>
    <name type="common">Dwarf tapeworm</name>
    <name type="synonym">Hymenolepis nana</name>
    <dbReference type="NCBI Taxonomy" id="102285"/>
    <lineage>
        <taxon>Eukaryota</taxon>
        <taxon>Metazoa</taxon>
        <taxon>Spiralia</taxon>
        <taxon>Lophotrochozoa</taxon>
        <taxon>Platyhelminthes</taxon>
        <taxon>Cestoda</taxon>
        <taxon>Eucestoda</taxon>
        <taxon>Cyclophyllidea</taxon>
        <taxon>Hymenolepididae</taxon>
        <taxon>Rodentolepis</taxon>
    </lineage>
</organism>
<sequence>MFRKPRRALRVHRKDDLDKDSDEEQSESSKQNEQAPPVIAKPVTSKATLSFGDDLDEINMFKVKRPAHSRKVVKQLKEGKSSLKSSDSTGLKSSIPERTQSYPVTLEDSSGSSDAPAEEEIIKVKPLTRASSEQFSSMLKQGVIPDASTIHMVRKHRQQAKFQLQAEEESNSPPHVSGNDGQRLIREDDDDAEEDDGSGFGTVEAYQHHRPAFTLTAEYRDPSSRRRIDISRGLQRRRDLEMRKGLSEGKLQERPTLVDVAERESSAVRGSSGDESEDEDAATWERQQIQKAVSSKNTAVLEALEPATTNEGGLLPTPSRRSSDFGNVTLASVKAMLQERLDKKTKILRENKTELLAAREDLKRGEVTVSSARSKLPQLAETLKFYMEIREYVRDLINCFNEKMPKIEYLDKRAYILYRERTDTLMARRRADVGDLADEVTGPAGTESTVDPKALEARKRRKVDRDARCARRRKMKQDEAYKKRIEAEIGVSSPCEGVSSDDEEQQYVIKKRSDDFDDIKKDAGYLFDDVVEEYCTISSILQRFNEWRNRVVSSYAQAYIPMCLPLLLAPLVRVQMISWNPLEANCPFFDQYGWFMDFLDYFADLKRVEDLENDASGDSQRKVLFDLANSPEHELTVIPHVIETVLLPRLTEIVSASWDPLSWSQTQRLVSVVQSFATLWPTVSAESKATQRLFEAVLQRMEATIQGDIFIPLYPKQLMSDSQIPARQFFDRQMNVAMKLLSSLLKWHNLLAPAALKHLVFTCLVNRYILIGLASVMATASDGITVSLPVWESVINRLKAIAINLPLEWLTDPEDMQLTQLRRFTSQLIDRLKSYEASSISTETNDHVELR</sequence>
<keyword evidence="3" id="KW-0539">Nucleus</keyword>
<keyword evidence="7" id="KW-1185">Reference proteome</keyword>
<comment type="subcellular location">
    <subcellularLocation>
        <location evidence="1">Nucleus</location>
    </subcellularLocation>
</comment>
<proteinExistence type="inferred from homology"/>
<protein>
    <submittedName>
        <fullName evidence="8">GCFC domain-containing protein</fullName>
    </submittedName>
</protein>
<feature type="region of interest" description="Disordered" evidence="4">
    <location>
        <begin position="261"/>
        <end position="283"/>
    </location>
</feature>
<dbReference type="GO" id="GO:0003677">
    <property type="term" value="F:DNA binding"/>
    <property type="evidence" value="ECO:0007669"/>
    <property type="project" value="InterPro"/>
</dbReference>
<comment type="similarity">
    <text evidence="2">Belongs to the GCF family.</text>
</comment>
<accession>A0A0R3T3N9</accession>
<dbReference type="STRING" id="102285.A0A0R3T3N9"/>
<feature type="compositionally biased region" description="Basic residues" evidence="4">
    <location>
        <begin position="1"/>
        <end position="12"/>
    </location>
</feature>
<evidence type="ECO:0000256" key="3">
    <source>
        <dbReference type="ARBA" id="ARBA00023242"/>
    </source>
</evidence>
<reference evidence="6 7" key="2">
    <citation type="submission" date="2018-11" db="EMBL/GenBank/DDBJ databases">
        <authorList>
            <consortium name="Pathogen Informatics"/>
        </authorList>
    </citation>
    <scope>NUCLEOTIDE SEQUENCE [LARGE SCALE GENOMIC DNA]</scope>
</reference>
<feature type="compositionally biased region" description="Acidic residues" evidence="4">
    <location>
        <begin position="187"/>
        <end position="197"/>
    </location>
</feature>
<dbReference type="InterPro" id="IPR022783">
    <property type="entry name" value="GCFC_dom"/>
</dbReference>
<feature type="region of interest" description="Disordered" evidence="4">
    <location>
        <begin position="1"/>
        <end position="45"/>
    </location>
</feature>
<feature type="region of interest" description="Disordered" evidence="4">
    <location>
        <begin position="154"/>
        <end position="207"/>
    </location>
</feature>
<feature type="region of interest" description="Disordered" evidence="4">
    <location>
        <begin position="66"/>
        <end position="125"/>
    </location>
</feature>
<dbReference type="PANTHER" id="PTHR12214:SF0">
    <property type="entry name" value="LD29489P"/>
    <property type="match status" value="1"/>
</dbReference>
<dbReference type="WBParaSite" id="HNAJ_0000163401-mRNA-1">
    <property type="protein sequence ID" value="HNAJ_0000163401-mRNA-1"/>
    <property type="gene ID" value="HNAJ_0000163401"/>
</dbReference>
<dbReference type="GO" id="GO:0005634">
    <property type="term" value="C:nucleus"/>
    <property type="evidence" value="ECO:0007669"/>
    <property type="project" value="UniProtKB-SubCell"/>
</dbReference>
<dbReference type="AlphaFoldDB" id="A0A0R3T3N9"/>
<dbReference type="EMBL" id="UZAE01000662">
    <property type="protein sequence ID" value="VDN97492.1"/>
    <property type="molecule type" value="Genomic_DNA"/>
</dbReference>
<evidence type="ECO:0000256" key="4">
    <source>
        <dbReference type="SAM" id="MobiDB-lite"/>
    </source>
</evidence>